<dbReference type="PROSITE" id="PS50110">
    <property type="entry name" value="RESPONSE_REGULATORY"/>
    <property type="match status" value="1"/>
</dbReference>
<evidence type="ECO:0000259" key="2">
    <source>
        <dbReference type="PROSITE" id="PS50110"/>
    </source>
</evidence>
<dbReference type="SUPFAM" id="SSF52172">
    <property type="entry name" value="CheY-like"/>
    <property type="match status" value="1"/>
</dbReference>
<dbReference type="Proteomes" id="UP000192277">
    <property type="component" value="Unassembled WGS sequence"/>
</dbReference>
<comment type="caution">
    <text evidence="3">The sequence shown here is derived from an EMBL/GenBank/DDBJ whole genome shotgun (WGS) entry which is preliminary data.</text>
</comment>
<feature type="domain" description="Response regulatory" evidence="2">
    <location>
        <begin position="4"/>
        <end position="125"/>
    </location>
</feature>
<keyword evidence="1" id="KW-0597">Phosphoprotein</keyword>
<dbReference type="SMART" id="SM00448">
    <property type="entry name" value="REC"/>
    <property type="match status" value="1"/>
</dbReference>
<reference evidence="3 4" key="1">
    <citation type="submission" date="2016-04" db="EMBL/GenBank/DDBJ databases">
        <authorList>
            <person name="Chen L."/>
            <person name="Zhuang W."/>
            <person name="Wang G."/>
        </authorList>
    </citation>
    <scope>NUCLEOTIDE SEQUENCE [LARGE SCALE GENOMIC DNA]</scope>
    <source>
        <strain evidence="4">GR20</strain>
    </source>
</reference>
<organism evidence="3 4">
    <name type="scientific">Niastella koreensis</name>
    <dbReference type="NCBI Taxonomy" id="354356"/>
    <lineage>
        <taxon>Bacteria</taxon>
        <taxon>Pseudomonadati</taxon>
        <taxon>Bacteroidota</taxon>
        <taxon>Chitinophagia</taxon>
        <taxon>Chitinophagales</taxon>
        <taxon>Chitinophagaceae</taxon>
        <taxon>Niastella</taxon>
    </lineage>
</organism>
<dbReference type="Pfam" id="PF00072">
    <property type="entry name" value="Response_reg"/>
    <property type="match status" value="1"/>
</dbReference>
<gene>
    <name evidence="3" type="ORF">A4D02_05380</name>
</gene>
<sequence length="141" mass="15593">MAATILLIDDDADDRELFGEALQRVAPHIHFESASGGQMAFELLESKKQHLPDLIFLDINMPVIDGWHCLSILKSIEAFKHIPVIIYSTSAPDGAQEAAIRLGALSYVLKPNQFSELKQLLARVVALIDKKAILSFSTTHQ</sequence>
<evidence type="ECO:0000313" key="3">
    <source>
        <dbReference type="EMBL" id="OQP48153.1"/>
    </source>
</evidence>
<evidence type="ECO:0000256" key="1">
    <source>
        <dbReference type="PROSITE-ProRule" id="PRU00169"/>
    </source>
</evidence>
<dbReference type="Gene3D" id="3.40.50.2300">
    <property type="match status" value="1"/>
</dbReference>
<dbReference type="PANTHER" id="PTHR44520:SF2">
    <property type="entry name" value="RESPONSE REGULATOR RCP1"/>
    <property type="match status" value="1"/>
</dbReference>
<name>A0ABX3NWW1_9BACT</name>
<dbReference type="RefSeq" id="WP_014221334.1">
    <property type="nucleotide sequence ID" value="NZ_LWBO01000012.1"/>
</dbReference>
<feature type="modified residue" description="4-aspartylphosphate" evidence="1">
    <location>
        <position position="58"/>
    </location>
</feature>
<protein>
    <recommendedName>
        <fullName evidence="2">Response regulatory domain-containing protein</fullName>
    </recommendedName>
</protein>
<dbReference type="InterPro" id="IPR001789">
    <property type="entry name" value="Sig_transdc_resp-reg_receiver"/>
</dbReference>
<dbReference type="InterPro" id="IPR052893">
    <property type="entry name" value="TCS_response_regulator"/>
</dbReference>
<evidence type="ECO:0000313" key="4">
    <source>
        <dbReference type="Proteomes" id="UP000192277"/>
    </source>
</evidence>
<accession>A0ABX3NWW1</accession>
<dbReference type="InterPro" id="IPR011006">
    <property type="entry name" value="CheY-like_superfamily"/>
</dbReference>
<dbReference type="EMBL" id="LWBO01000012">
    <property type="protein sequence ID" value="OQP48153.1"/>
    <property type="molecule type" value="Genomic_DNA"/>
</dbReference>
<dbReference type="PANTHER" id="PTHR44520">
    <property type="entry name" value="RESPONSE REGULATOR RCP1-RELATED"/>
    <property type="match status" value="1"/>
</dbReference>
<proteinExistence type="predicted"/>
<keyword evidence="4" id="KW-1185">Reference proteome</keyword>